<dbReference type="Gene3D" id="1.10.10.60">
    <property type="entry name" value="Homeodomain-like"/>
    <property type="match status" value="2"/>
</dbReference>
<dbReference type="InterPro" id="IPR009057">
    <property type="entry name" value="Homeodomain-like_sf"/>
</dbReference>
<dbReference type="PROSITE" id="PS01124">
    <property type="entry name" value="HTH_ARAC_FAMILY_2"/>
    <property type="match status" value="1"/>
</dbReference>
<organism evidence="5 6">
    <name type="scientific">Microvirga lupini</name>
    <dbReference type="NCBI Taxonomy" id="420324"/>
    <lineage>
        <taxon>Bacteria</taxon>
        <taxon>Pseudomonadati</taxon>
        <taxon>Pseudomonadota</taxon>
        <taxon>Alphaproteobacteria</taxon>
        <taxon>Hyphomicrobiales</taxon>
        <taxon>Methylobacteriaceae</taxon>
        <taxon>Microvirga</taxon>
    </lineage>
</organism>
<dbReference type="InterPro" id="IPR050204">
    <property type="entry name" value="AraC_XylS_family_regulators"/>
</dbReference>
<keyword evidence="1" id="KW-0805">Transcription regulation</keyword>
<dbReference type="SUPFAM" id="SSF46689">
    <property type="entry name" value="Homeodomain-like"/>
    <property type="match status" value="2"/>
</dbReference>
<sequence length="326" mass="35986">MAGLPATPGIEIQHFENAGIRIFTGKYTGQIDNFTVPEHVVVLSHSDYKPISYAPVERWKVNDVCFLPKGYTQTGHLAELAELTAIRMSDDLFTKVAEDHVDHSRIEFRYADITGPTTQSLSGALRHMSMTEGFREWPLLIESTAIALAVAAVRKLSPKASVAFDKQSELSAARRRRVMDFIDDNIHRQITLAELAAAANLSAFHFARRFKAATGQTPLRFIAERRVVEAKKRLRSGVMPLAQVALECGYTGQSHFTTAFKAVTGVTPGIYRRGAQAVLIAGLLCFSLMYNVATQAGAMDVLMAAMHEFGHEVVEFAVDLDDFLEP</sequence>
<proteinExistence type="predicted"/>
<dbReference type="GO" id="GO:0003700">
    <property type="term" value="F:DNA-binding transcription factor activity"/>
    <property type="evidence" value="ECO:0007669"/>
    <property type="project" value="InterPro"/>
</dbReference>
<comment type="caution">
    <text evidence="5">The sequence shown here is derived from an EMBL/GenBank/DDBJ whole genome shotgun (WGS) entry which is preliminary data.</text>
</comment>
<gene>
    <name evidence="5" type="ORF">FHR70_000696</name>
</gene>
<evidence type="ECO:0000256" key="3">
    <source>
        <dbReference type="ARBA" id="ARBA00023163"/>
    </source>
</evidence>
<feature type="domain" description="HTH araC/xylS-type" evidence="4">
    <location>
        <begin position="176"/>
        <end position="274"/>
    </location>
</feature>
<name>A0A7W4VJ02_9HYPH</name>
<dbReference type="Pfam" id="PF12833">
    <property type="entry name" value="HTH_18"/>
    <property type="match status" value="1"/>
</dbReference>
<evidence type="ECO:0000256" key="1">
    <source>
        <dbReference type="ARBA" id="ARBA00023015"/>
    </source>
</evidence>
<protein>
    <submittedName>
        <fullName evidence="5">AraC family transcriptional regulator</fullName>
    </submittedName>
</protein>
<evidence type="ECO:0000259" key="4">
    <source>
        <dbReference type="PROSITE" id="PS01124"/>
    </source>
</evidence>
<dbReference type="RefSeq" id="WP_183447128.1">
    <property type="nucleotide sequence ID" value="NZ_JACHWB010000001.1"/>
</dbReference>
<dbReference type="InterPro" id="IPR020449">
    <property type="entry name" value="Tscrpt_reg_AraC-type_HTH"/>
</dbReference>
<dbReference type="SMART" id="SM00342">
    <property type="entry name" value="HTH_ARAC"/>
    <property type="match status" value="1"/>
</dbReference>
<dbReference type="AlphaFoldDB" id="A0A7W4VJ02"/>
<evidence type="ECO:0000313" key="5">
    <source>
        <dbReference type="EMBL" id="MBB3017656.1"/>
    </source>
</evidence>
<dbReference type="PROSITE" id="PS00041">
    <property type="entry name" value="HTH_ARAC_FAMILY_1"/>
    <property type="match status" value="1"/>
</dbReference>
<dbReference type="EMBL" id="JACHWB010000001">
    <property type="protein sequence ID" value="MBB3017656.1"/>
    <property type="molecule type" value="Genomic_DNA"/>
</dbReference>
<accession>A0A7W4VJ02</accession>
<dbReference type="InterPro" id="IPR018062">
    <property type="entry name" value="HTH_AraC-typ_CS"/>
</dbReference>
<evidence type="ECO:0000256" key="2">
    <source>
        <dbReference type="ARBA" id="ARBA00023125"/>
    </source>
</evidence>
<dbReference type="PANTHER" id="PTHR46796:SF6">
    <property type="entry name" value="ARAC SUBFAMILY"/>
    <property type="match status" value="1"/>
</dbReference>
<dbReference type="GO" id="GO:0043565">
    <property type="term" value="F:sequence-specific DNA binding"/>
    <property type="evidence" value="ECO:0007669"/>
    <property type="project" value="InterPro"/>
</dbReference>
<dbReference type="Proteomes" id="UP000532010">
    <property type="component" value="Unassembled WGS sequence"/>
</dbReference>
<keyword evidence="3" id="KW-0804">Transcription</keyword>
<keyword evidence="2" id="KW-0238">DNA-binding</keyword>
<evidence type="ECO:0000313" key="6">
    <source>
        <dbReference type="Proteomes" id="UP000532010"/>
    </source>
</evidence>
<dbReference type="PANTHER" id="PTHR46796">
    <property type="entry name" value="HTH-TYPE TRANSCRIPTIONAL ACTIVATOR RHAS-RELATED"/>
    <property type="match status" value="1"/>
</dbReference>
<dbReference type="InterPro" id="IPR018060">
    <property type="entry name" value="HTH_AraC"/>
</dbReference>
<keyword evidence="6" id="KW-1185">Reference proteome</keyword>
<dbReference type="PRINTS" id="PR00032">
    <property type="entry name" value="HTHARAC"/>
</dbReference>
<reference evidence="5 6" key="1">
    <citation type="submission" date="2020-08" db="EMBL/GenBank/DDBJ databases">
        <title>The Agave Microbiome: Exploring the role of microbial communities in plant adaptations to desert environments.</title>
        <authorList>
            <person name="Partida-Martinez L.P."/>
        </authorList>
    </citation>
    <scope>NUCLEOTIDE SEQUENCE [LARGE SCALE GENOMIC DNA]</scope>
    <source>
        <strain evidence="5 6">AT3.9</strain>
    </source>
</reference>